<sequence length="73" mass="9065">MPTWREIDRFCQRDGWEQIKRKSHHIYYRKQKSDGNFKRVKVSRGTGEIKGHLWKEILKKQLEVDEEYFNRVK</sequence>
<dbReference type="Proteomes" id="UP001500740">
    <property type="component" value="Unassembled WGS sequence"/>
</dbReference>
<name>A0ABP3JU09_9BACI</name>
<protein>
    <recommendedName>
        <fullName evidence="3">Type II toxin-antitoxin system HicA family toxin</fullName>
    </recommendedName>
</protein>
<keyword evidence="2" id="KW-1185">Reference proteome</keyword>
<reference evidence="2" key="1">
    <citation type="journal article" date="2019" name="Int. J. Syst. Evol. Microbiol.">
        <title>The Global Catalogue of Microorganisms (GCM) 10K type strain sequencing project: providing services to taxonomists for standard genome sequencing and annotation.</title>
        <authorList>
            <consortium name="The Broad Institute Genomics Platform"/>
            <consortium name="The Broad Institute Genome Sequencing Center for Infectious Disease"/>
            <person name="Wu L."/>
            <person name="Ma J."/>
        </authorList>
    </citation>
    <scope>NUCLEOTIDE SEQUENCE [LARGE SCALE GENOMIC DNA]</scope>
    <source>
        <strain evidence="2">JCM 14193</strain>
    </source>
</reference>
<evidence type="ECO:0000313" key="1">
    <source>
        <dbReference type="EMBL" id="GAA0462791.1"/>
    </source>
</evidence>
<comment type="caution">
    <text evidence="1">The sequence shown here is derived from an EMBL/GenBank/DDBJ whole genome shotgun (WGS) entry which is preliminary data.</text>
</comment>
<dbReference type="EMBL" id="BAAACZ010000014">
    <property type="protein sequence ID" value="GAA0462791.1"/>
    <property type="molecule type" value="Genomic_DNA"/>
</dbReference>
<dbReference type="InterPro" id="IPR038570">
    <property type="entry name" value="HicA_sf"/>
</dbReference>
<evidence type="ECO:0000313" key="2">
    <source>
        <dbReference type="Proteomes" id="UP001500740"/>
    </source>
</evidence>
<accession>A0ABP3JU09</accession>
<organism evidence="1 2">
    <name type="scientific">Alkalibacillus silvisoli</name>
    <dbReference type="NCBI Taxonomy" id="392823"/>
    <lineage>
        <taxon>Bacteria</taxon>
        <taxon>Bacillati</taxon>
        <taxon>Bacillota</taxon>
        <taxon>Bacilli</taxon>
        <taxon>Bacillales</taxon>
        <taxon>Bacillaceae</taxon>
        <taxon>Alkalibacillus</taxon>
    </lineage>
</organism>
<dbReference type="Gene3D" id="3.30.920.30">
    <property type="entry name" value="Hypothetical protein"/>
    <property type="match status" value="1"/>
</dbReference>
<gene>
    <name evidence="1" type="ORF">GCM10008935_17930</name>
</gene>
<proteinExistence type="predicted"/>
<dbReference type="SUPFAM" id="SSF54786">
    <property type="entry name" value="YcfA/nrd intein domain"/>
    <property type="match status" value="1"/>
</dbReference>
<evidence type="ECO:0008006" key="3">
    <source>
        <dbReference type="Google" id="ProtNLM"/>
    </source>
</evidence>